<organism evidence="2 3">
    <name type="scientific">Rhizopogon vinicolor AM-OR11-026</name>
    <dbReference type="NCBI Taxonomy" id="1314800"/>
    <lineage>
        <taxon>Eukaryota</taxon>
        <taxon>Fungi</taxon>
        <taxon>Dikarya</taxon>
        <taxon>Basidiomycota</taxon>
        <taxon>Agaricomycotina</taxon>
        <taxon>Agaricomycetes</taxon>
        <taxon>Agaricomycetidae</taxon>
        <taxon>Boletales</taxon>
        <taxon>Suillineae</taxon>
        <taxon>Rhizopogonaceae</taxon>
        <taxon>Rhizopogon</taxon>
    </lineage>
</organism>
<gene>
    <name evidence="2" type="ORF">K503DRAFT_704528</name>
</gene>
<reference evidence="2 3" key="1">
    <citation type="submission" date="2016-06" db="EMBL/GenBank/DDBJ databases">
        <title>Comparative genomics of the ectomycorrhizal sister species Rhizopogon vinicolor and Rhizopogon vesiculosus (Basidiomycota: Boletales) reveals a divergence of the mating type B locus.</title>
        <authorList>
            <consortium name="DOE Joint Genome Institute"/>
            <person name="Mujic A.B."/>
            <person name="Kuo A."/>
            <person name="Tritt A."/>
            <person name="Lipzen A."/>
            <person name="Chen C."/>
            <person name="Johnson J."/>
            <person name="Sharma A."/>
            <person name="Barry K."/>
            <person name="Grigoriev I.V."/>
            <person name="Spatafora J.W."/>
        </authorList>
    </citation>
    <scope>NUCLEOTIDE SEQUENCE [LARGE SCALE GENOMIC DNA]</scope>
    <source>
        <strain evidence="2 3">AM-OR11-026</strain>
    </source>
</reference>
<dbReference type="OrthoDB" id="3340343at2759"/>
<name>A0A1B7MED6_9AGAM</name>
<evidence type="ECO:0000313" key="3">
    <source>
        <dbReference type="Proteomes" id="UP000092154"/>
    </source>
</evidence>
<dbReference type="Pfam" id="PF22936">
    <property type="entry name" value="Pol_BBD"/>
    <property type="match status" value="1"/>
</dbReference>
<dbReference type="InterPro" id="IPR054722">
    <property type="entry name" value="PolX-like_BBD"/>
</dbReference>
<dbReference type="InParanoid" id="A0A1B7MED6"/>
<feature type="domain" description="Retrovirus-related Pol polyprotein from transposon TNT 1-94-like beta-barrel" evidence="1">
    <location>
        <begin position="2"/>
        <end position="77"/>
    </location>
</feature>
<protein>
    <recommendedName>
        <fullName evidence="1">Retrovirus-related Pol polyprotein from transposon TNT 1-94-like beta-barrel domain-containing protein</fullName>
    </recommendedName>
</protein>
<sequence>MTSHITKIHSAISEYVPLKSRRITGISNESLEAVGQGTVELMNHIGNKSIHFKLKNVLYVPHATNNLVSLSHLDKEGGHTTIGDGKWPLH</sequence>
<accession>A0A1B7MED6</accession>
<dbReference type="Proteomes" id="UP000092154">
    <property type="component" value="Unassembled WGS sequence"/>
</dbReference>
<dbReference type="EMBL" id="KV449722">
    <property type="protein sequence ID" value="OAX30967.1"/>
    <property type="molecule type" value="Genomic_DNA"/>
</dbReference>
<dbReference type="AlphaFoldDB" id="A0A1B7MED6"/>
<keyword evidence="3" id="KW-1185">Reference proteome</keyword>
<evidence type="ECO:0000313" key="2">
    <source>
        <dbReference type="EMBL" id="OAX30967.1"/>
    </source>
</evidence>
<evidence type="ECO:0000259" key="1">
    <source>
        <dbReference type="Pfam" id="PF22936"/>
    </source>
</evidence>
<proteinExistence type="predicted"/>